<keyword evidence="2" id="KW-0560">Oxidoreductase</keyword>
<keyword evidence="3" id="KW-1185">Reference proteome</keyword>
<dbReference type="RefSeq" id="XP_044723227.1">
    <property type="nucleotide sequence ID" value="XM_044862201.1"/>
</dbReference>
<keyword evidence="2" id="KW-0503">Monooxygenase</keyword>
<dbReference type="GO" id="GO:0004497">
    <property type="term" value="F:monooxygenase activity"/>
    <property type="evidence" value="ECO:0007669"/>
    <property type="project" value="UniProtKB-KW"/>
</dbReference>
<evidence type="ECO:0000313" key="2">
    <source>
        <dbReference type="EMBL" id="KAH0965714.1"/>
    </source>
</evidence>
<accession>A0A9P8N4L5</accession>
<proteinExistence type="inferred from homology"/>
<sequence length="353" mass="39619">MPAAKAPTGATATPSPFYHEYQPDFDKEFAETQRFLAGKQCIKSPRKLRIMAIGAGASSLAFARENAGVGGTWWENRYAGCACDVPSHNYQFAWAANPNWSKYYAEAPEIKRYFESVARKFDLEPYIKLEHEVVKAQWKTAKWEIEVKNKATGQLLTDAGDVLVNGVQITASMVVDKMTVVMRSPTWITIGFAPAFAGPGGTNFEYSEEQKQKWREDAEAYLQFRKQVEGELSRGQNFFLKGTPEQRMARDFSYREMKKGLAAKPELMDKLTPSFDMGCRRPSPGNGFLETLTQSNVDVAWGTPQCVKDKTIILGDQREIQPDFIVCATGFELSYKPNNERRLFHKGGGGGEL</sequence>
<dbReference type="EMBL" id="JAIZPD010000003">
    <property type="protein sequence ID" value="KAH0965714.1"/>
    <property type="molecule type" value="Genomic_DNA"/>
</dbReference>
<dbReference type="OrthoDB" id="74360at2759"/>
<evidence type="ECO:0000313" key="3">
    <source>
        <dbReference type="Proteomes" id="UP000824596"/>
    </source>
</evidence>
<organism evidence="2 3">
    <name type="scientific">Hirsutella rhossiliensis</name>
    <dbReference type="NCBI Taxonomy" id="111463"/>
    <lineage>
        <taxon>Eukaryota</taxon>
        <taxon>Fungi</taxon>
        <taxon>Dikarya</taxon>
        <taxon>Ascomycota</taxon>
        <taxon>Pezizomycotina</taxon>
        <taxon>Sordariomycetes</taxon>
        <taxon>Hypocreomycetidae</taxon>
        <taxon>Hypocreales</taxon>
        <taxon>Ophiocordycipitaceae</taxon>
        <taxon>Hirsutella</taxon>
    </lineage>
</organism>
<reference evidence="2" key="1">
    <citation type="submission" date="2021-09" db="EMBL/GenBank/DDBJ databases">
        <title>A high-quality genome of the endoparasitic fungus Hirsutella rhossiliensis with a comparison of Hirsutella genomes reveals transposable elements contributing to genome size variation.</title>
        <authorList>
            <person name="Lin R."/>
            <person name="Jiao Y."/>
            <person name="Sun X."/>
            <person name="Ling J."/>
            <person name="Xie B."/>
            <person name="Cheng X."/>
        </authorList>
    </citation>
    <scope>NUCLEOTIDE SEQUENCE</scope>
    <source>
        <strain evidence="2">HR02</strain>
    </source>
</reference>
<protein>
    <submittedName>
        <fullName evidence="2">Cyclohexanone monooxygenase</fullName>
    </submittedName>
</protein>
<evidence type="ECO:0000256" key="1">
    <source>
        <dbReference type="ARBA" id="ARBA00010139"/>
    </source>
</evidence>
<dbReference type="PANTHER" id="PTHR42877">
    <property type="entry name" value="L-ORNITHINE N(5)-MONOOXYGENASE-RELATED"/>
    <property type="match status" value="1"/>
</dbReference>
<dbReference type="InterPro" id="IPR036188">
    <property type="entry name" value="FAD/NAD-bd_sf"/>
</dbReference>
<name>A0A9P8N4L5_9HYPO</name>
<dbReference type="Gene3D" id="3.50.50.60">
    <property type="entry name" value="FAD/NAD(P)-binding domain"/>
    <property type="match status" value="1"/>
</dbReference>
<comment type="similarity">
    <text evidence="1">Belongs to the FAD-binding monooxygenase family.</text>
</comment>
<dbReference type="InterPro" id="IPR051209">
    <property type="entry name" value="FAD-bind_Monooxygenase_sf"/>
</dbReference>
<dbReference type="Proteomes" id="UP000824596">
    <property type="component" value="Unassembled WGS sequence"/>
</dbReference>
<comment type="caution">
    <text evidence="2">The sequence shown here is derived from an EMBL/GenBank/DDBJ whole genome shotgun (WGS) entry which is preliminary data.</text>
</comment>
<dbReference type="AlphaFoldDB" id="A0A9P8N4L5"/>
<dbReference type="SUPFAM" id="SSF51905">
    <property type="entry name" value="FAD/NAD(P)-binding domain"/>
    <property type="match status" value="2"/>
</dbReference>
<dbReference type="GeneID" id="68352859"/>
<gene>
    <name evidence="2" type="ORF">HRG_03730</name>
</gene>
<dbReference type="PANTHER" id="PTHR42877:SF7">
    <property type="entry name" value="FLAVIN-BINDING MONOOXYGENASE-RELATED"/>
    <property type="match status" value="1"/>
</dbReference>